<keyword evidence="2" id="KW-1185">Reference proteome</keyword>
<evidence type="ECO:0000313" key="1">
    <source>
        <dbReference type="EMBL" id="CAL1713995.1"/>
    </source>
</evidence>
<name>A0ABP1E223_9APHY</name>
<proteinExistence type="predicted"/>
<accession>A0ABP1E223</accession>
<dbReference type="Proteomes" id="UP001497453">
    <property type="component" value="Chromosome 8"/>
</dbReference>
<sequence length="424" mass="47501">MAPVILPQELIEMIVDQLHTSFNSLLSCHLVSHSFLHRARYHVWSLVNIDKINQYSLYFERTACDASAFAKLLQSSECVLGKEYALGSSIKSLNIHTHFFGFPVLDVHQFGRLLEWLPSLRSIFISNVRISSSPSPSDPVGAIGEPDPGIRKRHAIHTLELHNIFSNTSRDICMLIALFSTIRSIVFHDAAPPSKRQESSLDDALDLSVSTAAPRTQADELFLGLGFPPEQISLVLGALSLKDIRSVTLRCPLTFDEACPLLDAIAPVVQHLSIRPKYIKDSSNTNWPLPAFIRLRSLSIRLYFVNANDRYERTRLWEIAVSIISSVAASASPLLETLTFELGSHYRGIDIVKCAPRRKISESVLQLTAAQASERRLTSLSVHWAVLYSRNENEADDSGRRRRIAENELNAVLHEGGPRVFVRF</sequence>
<evidence type="ECO:0008006" key="3">
    <source>
        <dbReference type="Google" id="ProtNLM"/>
    </source>
</evidence>
<reference evidence="2" key="1">
    <citation type="submission" date="2024-04" db="EMBL/GenBank/DDBJ databases">
        <authorList>
            <person name="Shaw F."/>
            <person name="Minotto A."/>
        </authorList>
    </citation>
    <scope>NUCLEOTIDE SEQUENCE [LARGE SCALE GENOMIC DNA]</scope>
</reference>
<organism evidence="1 2">
    <name type="scientific">Somion occarium</name>
    <dbReference type="NCBI Taxonomy" id="3059160"/>
    <lineage>
        <taxon>Eukaryota</taxon>
        <taxon>Fungi</taxon>
        <taxon>Dikarya</taxon>
        <taxon>Basidiomycota</taxon>
        <taxon>Agaricomycotina</taxon>
        <taxon>Agaricomycetes</taxon>
        <taxon>Polyporales</taxon>
        <taxon>Cerrenaceae</taxon>
        <taxon>Somion</taxon>
    </lineage>
</organism>
<protein>
    <recommendedName>
        <fullName evidence="3">F-box domain-containing protein</fullName>
    </recommendedName>
</protein>
<evidence type="ECO:0000313" key="2">
    <source>
        <dbReference type="Proteomes" id="UP001497453"/>
    </source>
</evidence>
<gene>
    <name evidence="1" type="ORF">GFSPODELE1_LOCUS9581</name>
</gene>
<dbReference type="EMBL" id="OZ037951">
    <property type="protein sequence ID" value="CAL1713995.1"/>
    <property type="molecule type" value="Genomic_DNA"/>
</dbReference>